<dbReference type="AlphaFoldDB" id="A0AAU9CXM7"/>
<protein>
    <submittedName>
        <fullName evidence="2">Uncharacterized protein</fullName>
    </submittedName>
</protein>
<evidence type="ECO:0000256" key="1">
    <source>
        <dbReference type="SAM" id="SignalP"/>
    </source>
</evidence>
<name>A0AAU9CXM7_9BACT</name>
<organism evidence="2 3">
    <name type="scientific">Fulvitalea axinellae</name>
    <dbReference type="NCBI Taxonomy" id="1182444"/>
    <lineage>
        <taxon>Bacteria</taxon>
        <taxon>Pseudomonadati</taxon>
        <taxon>Bacteroidota</taxon>
        <taxon>Cytophagia</taxon>
        <taxon>Cytophagales</taxon>
        <taxon>Persicobacteraceae</taxon>
        <taxon>Fulvitalea</taxon>
    </lineage>
</organism>
<feature type="signal peptide" evidence="1">
    <location>
        <begin position="1"/>
        <end position="19"/>
    </location>
</feature>
<dbReference type="Proteomes" id="UP001348817">
    <property type="component" value="Chromosome"/>
</dbReference>
<reference evidence="2 3" key="1">
    <citation type="submission" date="2021-12" db="EMBL/GenBank/DDBJ databases">
        <title>Genome sequencing of bacteria with rrn-lacking chromosome and rrn-plasmid.</title>
        <authorList>
            <person name="Anda M."/>
            <person name="Iwasaki W."/>
        </authorList>
    </citation>
    <scope>NUCLEOTIDE SEQUENCE [LARGE SCALE GENOMIC DNA]</scope>
    <source>
        <strain evidence="2 3">DSM 100852</strain>
    </source>
</reference>
<feature type="chain" id="PRO_5043369930" evidence="1">
    <location>
        <begin position="20"/>
        <end position="435"/>
    </location>
</feature>
<dbReference type="KEGG" id="fax:FUAX_36910"/>
<gene>
    <name evidence="2" type="ORF">FUAX_36910</name>
</gene>
<proteinExistence type="predicted"/>
<keyword evidence="1" id="KW-0732">Signal</keyword>
<keyword evidence="3" id="KW-1185">Reference proteome</keyword>
<evidence type="ECO:0000313" key="2">
    <source>
        <dbReference type="EMBL" id="BDD11259.1"/>
    </source>
</evidence>
<dbReference type="EMBL" id="AP025314">
    <property type="protein sequence ID" value="BDD11259.1"/>
    <property type="molecule type" value="Genomic_DNA"/>
</dbReference>
<accession>A0AAU9CXM7</accession>
<evidence type="ECO:0000313" key="3">
    <source>
        <dbReference type="Proteomes" id="UP001348817"/>
    </source>
</evidence>
<dbReference type="PROSITE" id="PS51257">
    <property type="entry name" value="PROKAR_LIPOPROTEIN"/>
    <property type="match status" value="1"/>
</dbReference>
<sequence>MKKDYFWFFSLLFVGSAFLTSCDNDDEALTGVEDLSPSVFMSFYEKTVEDGHEVKFKGTFAKVDMIQKIDFLKDGELFQSFTKEQITQGGDSIKFSFTPKTSDVSKTIKFEPIITDISGDQPIKQKISVTVKHAKPIVKFAGGANTSSIIAGDKLVLEGSFWSPTALTSASISVIEDKKLVELPATSIDLENKTFKYERPTAEGDKNIEFIIQAINEGSKEDGKDSVKFVASILTKNPVITFGDNDKKNVIAYTEATVDGSVSVLEGATIDEVKFFLGDEEIASGVDKDNKISIKRTFAEEAVGTDIVITAKAKATYKGVQYQSEKKLPIIVATSRATTTFANSQLSATVKVGSETTVSGTVTSPYDLKTIVLKKGDVVLTKSESGLTIDVSKGTFSYVYKPTEEGETVFTVETENEQTEKVGKGVAVFVVNAIK</sequence>